<dbReference type="PROSITE" id="PS00719">
    <property type="entry name" value="GLYCOSYL_HYDROL_F2_1"/>
    <property type="match status" value="1"/>
</dbReference>
<dbReference type="InterPro" id="IPR006103">
    <property type="entry name" value="Glyco_hydro_2_cat"/>
</dbReference>
<dbReference type="InterPro" id="IPR036156">
    <property type="entry name" value="Beta-gal/glucu_dom_sf"/>
</dbReference>
<sequence length="1045" mass="122207">MEGGLDWENVEIIGRNKEPAHNSLIPYHDMASALRGTQESSIFYKSLNGNWRFKWVRKPADRPKDFYKCEYNVNEWDEIPVPSNWQMHGYGTPIYLNVRYPLSVGKVDIPKISYEYNPVGSYKTEFTIPDTWDGREIFIHFDGVKSAFYIWINGKKVGYSQGSMTPAEFNITKYLHEGNNTLAVEVYRWSDGSYLEDQDMWRLSGIYRDVYLFSTPKVHIRDFFIYSCFDGDYENAILNIRSKVRNYSSIGADNFGIEILLYDNQNNFNILVSKNIIIESNSEKTIEHQSQVANPKKWSAEIPYLYDLILILKNSHEEIIEVEHCKFGFKQVEIRDDGGFYLNGKSIKFKGVNRHEHDPDYGRAIPYSRMIQDIKLLKQNNINSVRTSHYPNHPKWYDLCDLYGIYIIDECNLEAHELRDVLPKSDPKWTDACVDRMVSMVERDKNHPCIVMWSLGNEAGMGDNFKKMKEEALKIDVTRPIHYEQDFKQEVSDVLSYMYYPSYSLEHMIKNREYGFRGQIKQLKEGKIMPYMLCEYSHAMGNSLGNFQEYWDVFENYPNAIGGFIWDFIDQGLRKTSEDGKEFWAYGGDFGDEPNDRNYCINGIVLPDRSPNPALYEVKKVYQNIKVIPVDLIEGKIKILNKNNFQSTDFLDIRWELTANGREIQEGKLEKFDIKPYDSKDVVIPFNRPELLPNTEYHLKIVFVLRDDSLWAEKGHILAWDQFKIPYDILIEPEIEINKLGKIVVEESDDNLLIKGEFFKVIISKKTGVIISYSFNNKKLISNTLAPNFWRAQTDNDLRIARYIKEPDLSIRKRWRDANKTRNVIKIKFEKIKPQVIRINVESTLVNSDKPLLLTYYIYGNGDIIIKNEFTPKMNMFRFGMQTSVPKEFNKITWYGRGPHETMFDRKTGAAVGIYSRFIEDLIHPYVRPQENANRTDVRWMALTNKEENGLIISDVGGTNLNISAWPYTMEDLESSRHNHQLPRREFITFNIDYKQQGVGDTFSPINRKYILDGNKEYIYSFLLRGYTNNMGDINAIAQKKPPLT</sequence>
<dbReference type="InterPro" id="IPR011013">
    <property type="entry name" value="Gal_mutarotase_sf_dom"/>
</dbReference>
<dbReference type="FunFam" id="3.20.20.80:FF:000018">
    <property type="entry name" value="Beta-galactosidase"/>
    <property type="match status" value="1"/>
</dbReference>
<organism evidence="8">
    <name type="scientific">marine sediment metagenome</name>
    <dbReference type="NCBI Taxonomy" id="412755"/>
    <lineage>
        <taxon>unclassified sequences</taxon>
        <taxon>metagenomes</taxon>
        <taxon>ecological metagenomes</taxon>
    </lineage>
</organism>
<keyword evidence="4" id="KW-0378">Hydrolase</keyword>
<dbReference type="GO" id="GO:0004565">
    <property type="term" value="F:beta-galactosidase activity"/>
    <property type="evidence" value="ECO:0007669"/>
    <property type="project" value="UniProtKB-EC"/>
</dbReference>
<dbReference type="Gene3D" id="2.60.40.10">
    <property type="entry name" value="Immunoglobulins"/>
    <property type="match status" value="2"/>
</dbReference>
<dbReference type="SMART" id="SM01038">
    <property type="entry name" value="Bgal_small_N"/>
    <property type="match status" value="1"/>
</dbReference>
<dbReference type="Pfam" id="PF00703">
    <property type="entry name" value="Glyco_hydro_2"/>
    <property type="match status" value="1"/>
</dbReference>
<evidence type="ECO:0000256" key="3">
    <source>
        <dbReference type="ARBA" id="ARBA00012756"/>
    </source>
</evidence>
<comment type="catalytic activity">
    <reaction evidence="1">
        <text>Hydrolysis of terminal non-reducing beta-D-galactose residues in beta-D-galactosides.</text>
        <dbReference type="EC" id="3.2.1.23"/>
    </reaction>
</comment>
<dbReference type="SUPFAM" id="SSF51445">
    <property type="entry name" value="(Trans)glycosidases"/>
    <property type="match status" value="1"/>
</dbReference>
<dbReference type="InterPro" id="IPR032312">
    <property type="entry name" value="LacZ_4"/>
</dbReference>
<keyword evidence="5" id="KW-0326">Glycosidase</keyword>
<dbReference type="SUPFAM" id="SSF74650">
    <property type="entry name" value="Galactose mutarotase-like"/>
    <property type="match status" value="1"/>
</dbReference>
<dbReference type="Gene3D" id="3.20.20.80">
    <property type="entry name" value="Glycosidases"/>
    <property type="match status" value="1"/>
</dbReference>
<evidence type="ECO:0000313" key="8">
    <source>
        <dbReference type="EMBL" id="KKN35609.1"/>
    </source>
</evidence>
<dbReference type="Pfam" id="PF02837">
    <property type="entry name" value="Glyco_hydro_2_N"/>
    <property type="match status" value="1"/>
</dbReference>
<comment type="similarity">
    <text evidence="2">Belongs to the glycosyl hydrolase 2 family.</text>
</comment>
<dbReference type="GO" id="GO:0009341">
    <property type="term" value="C:beta-galactosidase complex"/>
    <property type="evidence" value="ECO:0007669"/>
    <property type="project" value="InterPro"/>
</dbReference>
<dbReference type="PANTHER" id="PTHR46323:SF2">
    <property type="entry name" value="BETA-GALACTOSIDASE"/>
    <property type="match status" value="1"/>
</dbReference>
<dbReference type="GO" id="GO:0030246">
    <property type="term" value="F:carbohydrate binding"/>
    <property type="evidence" value="ECO:0007669"/>
    <property type="project" value="InterPro"/>
</dbReference>
<evidence type="ECO:0000256" key="4">
    <source>
        <dbReference type="ARBA" id="ARBA00022801"/>
    </source>
</evidence>
<gene>
    <name evidence="8" type="ORF">LCGC14_0781930</name>
</gene>
<dbReference type="Gene3D" id="2.70.98.10">
    <property type="match status" value="1"/>
</dbReference>
<reference evidence="8" key="1">
    <citation type="journal article" date="2015" name="Nature">
        <title>Complex archaea that bridge the gap between prokaryotes and eukaryotes.</title>
        <authorList>
            <person name="Spang A."/>
            <person name="Saw J.H."/>
            <person name="Jorgensen S.L."/>
            <person name="Zaremba-Niedzwiedzka K."/>
            <person name="Martijn J."/>
            <person name="Lind A.E."/>
            <person name="van Eijk R."/>
            <person name="Schleper C."/>
            <person name="Guy L."/>
            <person name="Ettema T.J."/>
        </authorList>
    </citation>
    <scope>NUCLEOTIDE SEQUENCE</scope>
</reference>
<dbReference type="GO" id="GO:0005990">
    <property type="term" value="P:lactose catabolic process"/>
    <property type="evidence" value="ECO:0007669"/>
    <property type="project" value="TreeGrafter"/>
</dbReference>
<dbReference type="PRINTS" id="PR00132">
    <property type="entry name" value="GLHYDRLASE2"/>
</dbReference>
<dbReference type="InterPro" id="IPR050347">
    <property type="entry name" value="Bact_Beta-galactosidase"/>
</dbReference>
<dbReference type="InterPro" id="IPR023232">
    <property type="entry name" value="Glyco_hydro_2_AS"/>
</dbReference>
<dbReference type="InterPro" id="IPR014718">
    <property type="entry name" value="GH-type_carb-bd"/>
</dbReference>
<dbReference type="InterPro" id="IPR013783">
    <property type="entry name" value="Ig-like_fold"/>
</dbReference>
<proteinExistence type="inferred from homology"/>
<evidence type="ECO:0000256" key="6">
    <source>
        <dbReference type="ARBA" id="ARBA00032230"/>
    </source>
</evidence>
<dbReference type="SUPFAM" id="SSF49303">
    <property type="entry name" value="beta-Galactosidase/glucuronidase domain"/>
    <property type="match status" value="2"/>
</dbReference>
<dbReference type="InterPro" id="IPR008979">
    <property type="entry name" value="Galactose-bd-like_sf"/>
</dbReference>
<evidence type="ECO:0000256" key="2">
    <source>
        <dbReference type="ARBA" id="ARBA00007401"/>
    </source>
</evidence>
<dbReference type="EC" id="3.2.1.23" evidence="3"/>
<name>A0A0F9PZH5_9ZZZZ</name>
<dbReference type="InterPro" id="IPR006102">
    <property type="entry name" value="Ig-like_GH2"/>
</dbReference>
<dbReference type="PANTHER" id="PTHR46323">
    <property type="entry name" value="BETA-GALACTOSIDASE"/>
    <property type="match status" value="1"/>
</dbReference>
<evidence type="ECO:0000259" key="7">
    <source>
        <dbReference type="SMART" id="SM01038"/>
    </source>
</evidence>
<dbReference type="InterPro" id="IPR017853">
    <property type="entry name" value="GH"/>
</dbReference>
<dbReference type="InterPro" id="IPR006101">
    <property type="entry name" value="Glyco_hydro_2"/>
</dbReference>
<dbReference type="AlphaFoldDB" id="A0A0F9PZH5"/>
<dbReference type="Pfam" id="PF16353">
    <property type="entry name" value="LacZ_4"/>
    <property type="match status" value="1"/>
</dbReference>
<comment type="caution">
    <text evidence="8">The sequence shown here is derived from an EMBL/GenBank/DDBJ whole genome shotgun (WGS) entry which is preliminary data.</text>
</comment>
<dbReference type="InterPro" id="IPR006104">
    <property type="entry name" value="Glyco_hydro_2_N"/>
</dbReference>
<dbReference type="PROSITE" id="PS00608">
    <property type="entry name" value="GLYCOSYL_HYDROL_F2_2"/>
    <property type="match status" value="1"/>
</dbReference>
<accession>A0A0F9PZH5</accession>
<dbReference type="SUPFAM" id="SSF49785">
    <property type="entry name" value="Galactose-binding domain-like"/>
    <property type="match status" value="1"/>
</dbReference>
<dbReference type="InterPro" id="IPR023230">
    <property type="entry name" value="Glyco_hydro_2_CS"/>
</dbReference>
<evidence type="ECO:0000256" key="1">
    <source>
        <dbReference type="ARBA" id="ARBA00001412"/>
    </source>
</evidence>
<dbReference type="Pfam" id="PF02929">
    <property type="entry name" value="Bgal_small_N"/>
    <property type="match status" value="1"/>
</dbReference>
<dbReference type="InterPro" id="IPR004199">
    <property type="entry name" value="B-gal_small/dom_5"/>
</dbReference>
<dbReference type="EMBL" id="LAZR01002026">
    <property type="protein sequence ID" value="KKN35609.1"/>
    <property type="molecule type" value="Genomic_DNA"/>
</dbReference>
<feature type="domain" description="Beta galactosidase small chain/" evidence="7">
    <location>
        <begin position="753"/>
        <end position="1025"/>
    </location>
</feature>
<dbReference type="Pfam" id="PF02836">
    <property type="entry name" value="Glyco_hydro_2_C"/>
    <property type="match status" value="1"/>
</dbReference>
<protein>
    <recommendedName>
        <fullName evidence="3">beta-galactosidase</fullName>
        <ecNumber evidence="3">3.2.1.23</ecNumber>
    </recommendedName>
    <alternativeName>
        <fullName evidence="6">Lactase</fullName>
    </alternativeName>
</protein>
<dbReference type="Gene3D" id="2.60.120.260">
    <property type="entry name" value="Galactose-binding domain-like"/>
    <property type="match status" value="1"/>
</dbReference>
<evidence type="ECO:0000256" key="5">
    <source>
        <dbReference type="ARBA" id="ARBA00023295"/>
    </source>
</evidence>